<dbReference type="RefSeq" id="WP_011590371.1">
    <property type="nucleotide sequence ID" value="NC_008261.1"/>
</dbReference>
<dbReference type="AlphaFoldDB" id="A0A0H2YUX1"/>
<dbReference type="KEGG" id="cpf:CPF_0790"/>
<proteinExistence type="predicted"/>
<protein>
    <submittedName>
        <fullName evidence="1">Uncharacterized protein</fullName>
    </submittedName>
</protein>
<accession>A0A0H2YUX1</accession>
<sequence length="167" mass="19565">MKELRIKKFTVEEFKNKFNLDNIENISAYEVSELGNLFENSSEDVYFLIEDKLYAEPKKAIGEGELSREEIETIEKLNEEFRDSLISLREFLYHGNGKLDSEEARAIQVSMNNNIKSAKEILNRHNIVDKDQLKKMSKKYFMPDFLNGVFGNEEYNFENEVEIDCGL</sequence>
<dbReference type="Proteomes" id="UP000001823">
    <property type="component" value="Chromosome"/>
</dbReference>
<dbReference type="PaxDb" id="195103-CPF_0790"/>
<evidence type="ECO:0000313" key="2">
    <source>
        <dbReference type="Proteomes" id="UP000001823"/>
    </source>
</evidence>
<reference evidence="1 2" key="1">
    <citation type="journal article" date="2006" name="Genome Res.">
        <title>Skewed genomic variability in strains of the toxigenic bacterial pathogen, Clostridium perfringens.</title>
        <authorList>
            <person name="Myers G.S."/>
            <person name="Rasko D.A."/>
            <person name="Cheung J.K."/>
            <person name="Ravel J."/>
            <person name="Seshadri R."/>
            <person name="Deboy R.T."/>
            <person name="Ren Q."/>
            <person name="Varga J."/>
            <person name="Awad M.M."/>
            <person name="Brinkac L.M."/>
            <person name="Daugherty S.C."/>
            <person name="Haft D.H."/>
            <person name="Dodson R.J."/>
            <person name="Madupu R."/>
            <person name="Nelson W.C."/>
            <person name="Rosovitz M.J."/>
            <person name="Sullivan S.A."/>
            <person name="Khouri H."/>
            <person name="Dimitrov G.I."/>
            <person name="Watkins K.L."/>
            <person name="Mulligan S."/>
            <person name="Benton J."/>
            <person name="Radune D."/>
            <person name="Fisher D.J."/>
            <person name="Atkins H.S."/>
            <person name="Hiscox T."/>
            <person name="Jost B.H."/>
            <person name="Billington S.J."/>
            <person name="Songer J.G."/>
            <person name="McClane B.A."/>
            <person name="Titball R.W."/>
            <person name="Rood J.I."/>
            <person name="Melville S.B."/>
            <person name="Paulsen I.T."/>
        </authorList>
    </citation>
    <scope>NUCLEOTIDE SEQUENCE [LARGE SCALE GENOMIC DNA]</scope>
    <source>
        <strain evidence="2">ATCC 13124 / DSM 756 / JCM 1290 / NCIMB 6125 / NCTC 8237 / S 107 / Type A</strain>
    </source>
</reference>
<evidence type="ECO:0000313" key="1">
    <source>
        <dbReference type="EMBL" id="ABG84934.1"/>
    </source>
</evidence>
<keyword evidence="2" id="KW-1185">Reference proteome</keyword>
<dbReference type="HOGENOM" id="CLU_1591680_0_0_9"/>
<dbReference type="eggNOG" id="ENOG50315KP">
    <property type="taxonomic scope" value="Bacteria"/>
</dbReference>
<organism evidence="1 2">
    <name type="scientific">Clostridium perfringens (strain ATCC 13124 / DSM 756 / JCM 1290 / NCIMB 6125 / NCTC 8237 / Type A)</name>
    <dbReference type="NCBI Taxonomy" id="195103"/>
    <lineage>
        <taxon>Bacteria</taxon>
        <taxon>Bacillati</taxon>
        <taxon>Bacillota</taxon>
        <taxon>Clostridia</taxon>
        <taxon>Eubacteriales</taxon>
        <taxon>Clostridiaceae</taxon>
        <taxon>Clostridium</taxon>
    </lineage>
</organism>
<gene>
    <name evidence="1" type="ordered locus">CPF_0790</name>
</gene>
<dbReference type="EMBL" id="CP000246">
    <property type="protein sequence ID" value="ABG84934.1"/>
    <property type="molecule type" value="Genomic_DNA"/>
</dbReference>
<name>A0A0H2YUX1_CLOP1</name>
<dbReference type="STRING" id="195103.CPF_0790"/>